<evidence type="ECO:0000256" key="3">
    <source>
        <dbReference type="HAMAP-Rule" id="MF_02056"/>
    </source>
</evidence>
<dbReference type="EMBL" id="UFUW01000001">
    <property type="protein sequence ID" value="SUX19846.1"/>
    <property type="molecule type" value="Genomic_DNA"/>
</dbReference>
<evidence type="ECO:0000313" key="7">
    <source>
        <dbReference type="Proteomes" id="UP000254572"/>
    </source>
</evidence>
<dbReference type="AlphaFoldDB" id="A0A381E1V6"/>
<organism evidence="6 7">
    <name type="scientific">Cardiobacterium valvarum</name>
    <dbReference type="NCBI Taxonomy" id="194702"/>
    <lineage>
        <taxon>Bacteria</taxon>
        <taxon>Pseudomonadati</taxon>
        <taxon>Pseudomonadota</taxon>
        <taxon>Gammaproteobacteria</taxon>
        <taxon>Cardiobacteriales</taxon>
        <taxon>Cardiobacteriaceae</taxon>
        <taxon>Cardiobacterium</taxon>
    </lineage>
</organism>
<dbReference type="NCBIfam" id="NF006003">
    <property type="entry name" value="PRK08133.1"/>
    <property type="match status" value="1"/>
</dbReference>
<dbReference type="Proteomes" id="UP000254572">
    <property type="component" value="Unassembled WGS sequence"/>
</dbReference>
<dbReference type="Pfam" id="PF01053">
    <property type="entry name" value="Cys_Met_Meta_PP"/>
    <property type="match status" value="1"/>
</dbReference>
<comment type="function">
    <text evidence="3">Catalyzes the formation of L-homocysteine from O-succinyl-L-homoserine (OSHS) and hydrogen sulfide.</text>
</comment>
<dbReference type="PANTHER" id="PTHR11808:SF80">
    <property type="entry name" value="CYSTATHIONINE GAMMA-LYASE"/>
    <property type="match status" value="1"/>
</dbReference>
<dbReference type="EC" id="2.5.1.-" evidence="3"/>
<evidence type="ECO:0000256" key="1">
    <source>
        <dbReference type="ARBA" id="ARBA00001933"/>
    </source>
</evidence>
<dbReference type="InterPro" id="IPR006234">
    <property type="entry name" value="O-succ-hSer_sulfhydrylase"/>
</dbReference>
<dbReference type="PROSITE" id="PS00868">
    <property type="entry name" value="CYS_MET_METAB_PP"/>
    <property type="match status" value="1"/>
</dbReference>
<dbReference type="GO" id="GO:0071266">
    <property type="term" value="P:'de novo' L-methionine biosynthetic process"/>
    <property type="evidence" value="ECO:0007669"/>
    <property type="project" value="UniProtKB-UniRule"/>
</dbReference>
<dbReference type="GO" id="GO:0005737">
    <property type="term" value="C:cytoplasm"/>
    <property type="evidence" value="ECO:0007669"/>
    <property type="project" value="TreeGrafter"/>
</dbReference>
<dbReference type="FunFam" id="3.40.640.10:FF:000046">
    <property type="entry name" value="Cystathionine gamma-lyase"/>
    <property type="match status" value="1"/>
</dbReference>
<dbReference type="CDD" id="cd00614">
    <property type="entry name" value="CGS_like"/>
    <property type="match status" value="1"/>
</dbReference>
<dbReference type="UniPathway" id="UPA00051">
    <property type="reaction ID" value="UER00449"/>
</dbReference>
<dbReference type="InterPro" id="IPR015421">
    <property type="entry name" value="PyrdxlP-dep_Trfase_major"/>
</dbReference>
<dbReference type="SUPFAM" id="SSF53383">
    <property type="entry name" value="PLP-dependent transferases"/>
    <property type="match status" value="1"/>
</dbReference>
<sequence>MTDHNDKAFATRAIRAHEQQSANREHSPALYLTSSFTFTSAQQAADIFAEREAAYQYSRFGNPTVQLFEARMAALEGGARGTATASGMGAVLTLGLAELEAGDHIICARNCFGSILNMFSKTFAKYGIETTLVEVTDLDEWKNAVRPNTKLLFLETPSNPLLAIGDIAAIADIAHQAGAKLAVDNCFATPYLQRPLDLGADYSVHSATKYLDGQGRTLGGIIISKSAEDGEKIYQLMRGIGTTMNAFEGWIYAKSLETLHVRVQRHSENALHVAHWLEQQPEVARVYYPGLESHPQHALAQKQMHGGFGGMVSFDVKGGKQAAWHLIDNCDWLSVTGNLGDARTIITHPDSTTHARVAPEEKALIGLGEGAIRLSVGLEDATDICNALAKGLR</sequence>
<keyword evidence="3 6" id="KW-0808">Transferase</keyword>
<dbReference type="RefSeq" id="WP_115610872.1">
    <property type="nucleotide sequence ID" value="NZ_JBHLZC010000001.1"/>
</dbReference>
<evidence type="ECO:0000256" key="2">
    <source>
        <dbReference type="ARBA" id="ARBA00022898"/>
    </source>
</evidence>
<evidence type="ECO:0000256" key="4">
    <source>
        <dbReference type="PIRSR" id="PIRSR001434-2"/>
    </source>
</evidence>
<comment type="similarity">
    <text evidence="3">Belongs to the trans-sulfuration enzymes family. MetZ subfamily.</text>
</comment>
<comment type="pathway">
    <text evidence="3">Amino-acid biosynthesis; L-methionine biosynthesis via de novo pathway; L-homocysteine from O-succinyl-L-homoserine: step 1/1.</text>
</comment>
<dbReference type="GO" id="GO:0019346">
    <property type="term" value="P:transsulfuration"/>
    <property type="evidence" value="ECO:0007669"/>
    <property type="project" value="InterPro"/>
</dbReference>
<name>A0A381E1V6_9GAMM</name>
<dbReference type="Gene3D" id="3.90.1150.10">
    <property type="entry name" value="Aspartate Aminotransferase, domain 1"/>
    <property type="match status" value="1"/>
</dbReference>
<dbReference type="GO" id="GO:0016846">
    <property type="term" value="F:carbon-sulfur lyase activity"/>
    <property type="evidence" value="ECO:0007669"/>
    <property type="project" value="TreeGrafter"/>
</dbReference>
<dbReference type="HAMAP" id="MF_02056">
    <property type="entry name" value="MetZ"/>
    <property type="match status" value="1"/>
</dbReference>
<keyword evidence="3" id="KW-0028">Amino-acid biosynthesis</keyword>
<dbReference type="PIRSF" id="PIRSF001434">
    <property type="entry name" value="CGS"/>
    <property type="match status" value="1"/>
</dbReference>
<comment type="subunit">
    <text evidence="3">Homotetramer.</text>
</comment>
<dbReference type="GO" id="GO:0016765">
    <property type="term" value="F:transferase activity, transferring alkyl or aryl (other than methyl) groups"/>
    <property type="evidence" value="ECO:0007669"/>
    <property type="project" value="UniProtKB-UniRule"/>
</dbReference>
<reference evidence="6 7" key="1">
    <citation type="submission" date="2018-06" db="EMBL/GenBank/DDBJ databases">
        <authorList>
            <consortium name="Pathogen Informatics"/>
            <person name="Doyle S."/>
        </authorList>
    </citation>
    <scope>NUCLEOTIDE SEQUENCE [LARGE SCALE GENOMIC DNA]</scope>
    <source>
        <strain evidence="6 7">NCTC13294</strain>
    </source>
</reference>
<dbReference type="GO" id="GO:0071268">
    <property type="term" value="P:homocysteine biosynthetic process"/>
    <property type="evidence" value="ECO:0007669"/>
    <property type="project" value="InterPro"/>
</dbReference>
<dbReference type="InterPro" id="IPR054542">
    <property type="entry name" value="Cys_met_metab_PP"/>
</dbReference>
<keyword evidence="3" id="KW-0486">Methionine biosynthesis</keyword>
<keyword evidence="2 3" id="KW-0663">Pyridoxal phosphate</keyword>
<comment type="catalytic activity">
    <reaction evidence="3">
        <text>O-succinyl-L-homoserine + hydrogen sulfide = L-homocysteine + succinate</text>
        <dbReference type="Rhea" id="RHEA:27826"/>
        <dbReference type="ChEBI" id="CHEBI:29919"/>
        <dbReference type="ChEBI" id="CHEBI:30031"/>
        <dbReference type="ChEBI" id="CHEBI:57661"/>
        <dbReference type="ChEBI" id="CHEBI:58199"/>
    </reaction>
</comment>
<protein>
    <recommendedName>
        <fullName evidence="3">O-succinylhomoserine sulfhydrylase</fullName>
        <shortName evidence="3">OSH sulfhydrylase</shortName>
        <shortName evidence="3">OSHS sulfhydrylase</shortName>
        <ecNumber evidence="3">2.5.1.-</ecNumber>
    </recommendedName>
</protein>
<dbReference type="Gene3D" id="3.40.640.10">
    <property type="entry name" value="Type I PLP-dependent aspartate aminotransferase-like (Major domain)"/>
    <property type="match status" value="1"/>
</dbReference>
<keyword evidence="7" id="KW-1185">Reference proteome</keyword>
<dbReference type="InterPro" id="IPR000277">
    <property type="entry name" value="Cys/Met-Metab_PyrdxlP-dep_enz"/>
</dbReference>
<proteinExistence type="inferred from homology"/>
<evidence type="ECO:0000256" key="5">
    <source>
        <dbReference type="RuleBase" id="RU362118"/>
    </source>
</evidence>
<dbReference type="GO" id="GO:0030170">
    <property type="term" value="F:pyridoxal phosphate binding"/>
    <property type="evidence" value="ECO:0007669"/>
    <property type="project" value="UniProtKB-UniRule"/>
</dbReference>
<gene>
    <name evidence="3 6" type="primary">metZ</name>
    <name evidence="6" type="ORF">NCTC13294_00611</name>
</gene>
<dbReference type="PANTHER" id="PTHR11808">
    <property type="entry name" value="TRANS-SULFURATION ENZYME FAMILY MEMBER"/>
    <property type="match status" value="1"/>
</dbReference>
<dbReference type="InterPro" id="IPR015424">
    <property type="entry name" value="PyrdxlP-dep_Trfase"/>
</dbReference>
<accession>A0A381E1V6</accession>
<comment type="cofactor">
    <cofactor evidence="1 3 5">
        <name>pyridoxal 5'-phosphate</name>
        <dbReference type="ChEBI" id="CHEBI:597326"/>
    </cofactor>
</comment>
<evidence type="ECO:0000313" key="6">
    <source>
        <dbReference type="EMBL" id="SUX19846.1"/>
    </source>
</evidence>
<dbReference type="OrthoDB" id="9805807at2"/>
<dbReference type="InterPro" id="IPR015422">
    <property type="entry name" value="PyrdxlP-dep_Trfase_small"/>
</dbReference>
<feature type="modified residue" description="N6-(pyridoxal phosphate)lysine" evidence="3 4">
    <location>
        <position position="209"/>
    </location>
</feature>